<feature type="transmembrane region" description="Helical" evidence="7">
    <location>
        <begin position="103"/>
        <end position="126"/>
    </location>
</feature>
<evidence type="ECO:0000256" key="4">
    <source>
        <dbReference type="ARBA" id="ARBA00022692"/>
    </source>
</evidence>
<keyword evidence="6 7" id="KW-0472">Membrane</keyword>
<feature type="transmembrane region" description="Helical" evidence="7">
    <location>
        <begin position="215"/>
        <end position="236"/>
    </location>
</feature>
<sequence>MTNGRRGLGRGASFGLLVVANVLLMASTSAPSPIYPVYLQRWGFSVTVLTVVFAVYVAGLVVALLTVGSLSDHIGRRPVLIASLLVAAAGTALFWAADGVGVLVIARIVQGLATGMATGALAAELVELSPADRPHRGPMMTAVGTSFGLAAGGGITGLLVQAGPHPDAVVFPVLTVAFLVVAALVADIPETADRSPGVLKSLRPSVHVPRETRRAFLGAVPAIVASWSLTGLFLALTPSLVTDVLHEGFGAAGGLGIAVLFLANSAGGLWAARHTARVATLMGAVLLVVGSAVLAGSLVAGSAVVFLLGSILAGLGVGLTFTGTLRGISAATTAKARSEVFSAAYVVSYAAMSLPSLAAGLVAPSWGLEATGYSYLGFVGVLSVTAAVLARRPRGADPAPAAELAAARPDHS</sequence>
<dbReference type="Gene3D" id="1.20.1250.20">
    <property type="entry name" value="MFS general substrate transporter like domains"/>
    <property type="match status" value="1"/>
</dbReference>
<evidence type="ECO:0000256" key="5">
    <source>
        <dbReference type="ARBA" id="ARBA00022989"/>
    </source>
</evidence>
<dbReference type="PANTHER" id="PTHR23517:SF13">
    <property type="entry name" value="MAJOR FACILITATOR SUPERFAMILY MFS_1"/>
    <property type="match status" value="1"/>
</dbReference>
<feature type="transmembrane region" description="Helical" evidence="7">
    <location>
        <begin position="79"/>
        <end position="97"/>
    </location>
</feature>
<dbReference type="InterPro" id="IPR036259">
    <property type="entry name" value="MFS_trans_sf"/>
</dbReference>
<dbReference type="EMBL" id="CP142149">
    <property type="protein sequence ID" value="WSE32058.1"/>
    <property type="molecule type" value="Genomic_DNA"/>
</dbReference>
<feature type="transmembrane region" description="Helical" evidence="7">
    <location>
        <begin position="278"/>
        <end position="299"/>
    </location>
</feature>
<dbReference type="Proteomes" id="UP001330812">
    <property type="component" value="Chromosome"/>
</dbReference>
<dbReference type="PANTHER" id="PTHR23517">
    <property type="entry name" value="RESISTANCE PROTEIN MDTM, PUTATIVE-RELATED-RELATED"/>
    <property type="match status" value="1"/>
</dbReference>
<feature type="transmembrane region" description="Helical" evidence="7">
    <location>
        <begin position="138"/>
        <end position="162"/>
    </location>
</feature>
<keyword evidence="4 7" id="KW-0812">Transmembrane</keyword>
<evidence type="ECO:0000256" key="7">
    <source>
        <dbReference type="SAM" id="Phobius"/>
    </source>
</evidence>
<dbReference type="Pfam" id="PF07690">
    <property type="entry name" value="MFS_1"/>
    <property type="match status" value="1"/>
</dbReference>
<dbReference type="RefSeq" id="WP_326834866.1">
    <property type="nucleotide sequence ID" value="NZ_CP142149.1"/>
</dbReference>
<keyword evidence="3" id="KW-1003">Cell membrane</keyword>
<feature type="transmembrane region" description="Helical" evidence="7">
    <location>
        <begin position="42"/>
        <end position="67"/>
    </location>
</feature>
<keyword evidence="5 7" id="KW-1133">Transmembrane helix</keyword>
<keyword evidence="2" id="KW-0813">Transport</keyword>
<evidence type="ECO:0000256" key="6">
    <source>
        <dbReference type="ARBA" id="ARBA00023136"/>
    </source>
</evidence>
<evidence type="ECO:0000313" key="9">
    <source>
        <dbReference type="EMBL" id="WSE32058.1"/>
    </source>
</evidence>
<feature type="transmembrane region" description="Helical" evidence="7">
    <location>
        <begin position="372"/>
        <end position="390"/>
    </location>
</feature>
<dbReference type="PROSITE" id="PS50850">
    <property type="entry name" value="MFS"/>
    <property type="match status" value="1"/>
</dbReference>
<feature type="transmembrane region" description="Helical" evidence="7">
    <location>
        <begin position="248"/>
        <end position="271"/>
    </location>
</feature>
<comment type="subcellular location">
    <subcellularLocation>
        <location evidence="1">Cell membrane</location>
        <topology evidence="1">Multi-pass membrane protein</topology>
    </subcellularLocation>
</comment>
<gene>
    <name evidence="9" type="ORF">VSH64_08050</name>
</gene>
<organism evidence="9 10">
    <name type="scientific">Amycolatopsis rhabdoformis</name>
    <dbReference type="NCBI Taxonomy" id="1448059"/>
    <lineage>
        <taxon>Bacteria</taxon>
        <taxon>Bacillati</taxon>
        <taxon>Actinomycetota</taxon>
        <taxon>Actinomycetes</taxon>
        <taxon>Pseudonocardiales</taxon>
        <taxon>Pseudonocardiaceae</taxon>
        <taxon>Amycolatopsis</taxon>
    </lineage>
</organism>
<evidence type="ECO:0000256" key="2">
    <source>
        <dbReference type="ARBA" id="ARBA00022448"/>
    </source>
</evidence>
<keyword evidence="10" id="KW-1185">Reference proteome</keyword>
<reference evidence="9 10" key="1">
    <citation type="journal article" date="2015" name="Int. J. Syst. Evol. Microbiol.">
        <title>Amycolatopsis rhabdoformis sp. nov., an actinomycete isolated from a tropical forest soil.</title>
        <authorList>
            <person name="Souza W.R."/>
            <person name="Silva R.E."/>
            <person name="Goodfellow M."/>
            <person name="Busarakam K."/>
            <person name="Figueiro F.S."/>
            <person name="Ferreira D."/>
            <person name="Rodrigues-Filho E."/>
            <person name="Moraes L.A.B."/>
            <person name="Zucchi T.D."/>
        </authorList>
    </citation>
    <scope>NUCLEOTIDE SEQUENCE [LARGE SCALE GENOMIC DNA]</scope>
    <source>
        <strain evidence="9 10">NCIMB 14900</strain>
    </source>
</reference>
<evidence type="ECO:0000256" key="3">
    <source>
        <dbReference type="ARBA" id="ARBA00022475"/>
    </source>
</evidence>
<dbReference type="InterPro" id="IPR020846">
    <property type="entry name" value="MFS_dom"/>
</dbReference>
<dbReference type="InterPro" id="IPR011701">
    <property type="entry name" value="MFS"/>
</dbReference>
<evidence type="ECO:0000256" key="1">
    <source>
        <dbReference type="ARBA" id="ARBA00004651"/>
    </source>
</evidence>
<protein>
    <submittedName>
        <fullName evidence="9">MFS transporter</fullName>
    </submittedName>
</protein>
<accession>A0ABZ1IEF2</accession>
<feature type="transmembrane region" description="Helical" evidence="7">
    <location>
        <begin position="168"/>
        <end position="186"/>
    </location>
</feature>
<name>A0ABZ1IEF2_9PSEU</name>
<feature type="domain" description="Major facilitator superfamily (MFS) profile" evidence="8">
    <location>
        <begin position="13"/>
        <end position="395"/>
    </location>
</feature>
<evidence type="ECO:0000259" key="8">
    <source>
        <dbReference type="PROSITE" id="PS50850"/>
    </source>
</evidence>
<evidence type="ECO:0000313" key="10">
    <source>
        <dbReference type="Proteomes" id="UP001330812"/>
    </source>
</evidence>
<feature type="transmembrane region" description="Helical" evidence="7">
    <location>
        <begin position="305"/>
        <end position="328"/>
    </location>
</feature>
<dbReference type="InterPro" id="IPR050171">
    <property type="entry name" value="MFS_Transporters"/>
</dbReference>
<feature type="transmembrane region" description="Helical" evidence="7">
    <location>
        <begin position="12"/>
        <end position="30"/>
    </location>
</feature>
<feature type="transmembrane region" description="Helical" evidence="7">
    <location>
        <begin position="340"/>
        <end position="366"/>
    </location>
</feature>
<proteinExistence type="predicted"/>
<dbReference type="SUPFAM" id="SSF103473">
    <property type="entry name" value="MFS general substrate transporter"/>
    <property type="match status" value="1"/>
</dbReference>